<dbReference type="AlphaFoldDB" id="A0A1Y2DFU0"/>
<sequence length="107" mass="12007">MPSSSLGHLGRLLFLSFLLGLMTVILYYRNIPYSITSHLEQFMDCESFGVTFLFTAAGSAIAHFRAIFFNSKSPQTDLSPIAFLPFYSSPFQLLPMSTRCHEFPSPS</sequence>
<evidence type="ECO:0000313" key="3">
    <source>
        <dbReference type="Proteomes" id="UP000193689"/>
    </source>
</evidence>
<evidence type="ECO:0000256" key="1">
    <source>
        <dbReference type="SAM" id="Phobius"/>
    </source>
</evidence>
<dbReference type="EMBL" id="MCFJ01000017">
    <property type="protein sequence ID" value="ORY58152.1"/>
    <property type="molecule type" value="Genomic_DNA"/>
</dbReference>
<feature type="transmembrane region" description="Helical" evidence="1">
    <location>
        <begin position="12"/>
        <end position="28"/>
    </location>
</feature>
<comment type="caution">
    <text evidence="2">The sequence shown here is derived from an EMBL/GenBank/DDBJ whole genome shotgun (WGS) entry which is preliminary data.</text>
</comment>
<keyword evidence="1" id="KW-0472">Membrane</keyword>
<keyword evidence="1" id="KW-0812">Transmembrane</keyword>
<gene>
    <name evidence="2" type="ORF">BCR38DRAFT_448234</name>
</gene>
<name>A0A1Y2DFU0_9PEZI</name>
<evidence type="ECO:0000313" key="2">
    <source>
        <dbReference type="EMBL" id="ORY58152.1"/>
    </source>
</evidence>
<dbReference type="RefSeq" id="XP_040711187.1">
    <property type="nucleotide sequence ID" value="XM_040861210.1"/>
</dbReference>
<dbReference type="GeneID" id="63777422"/>
<proteinExistence type="predicted"/>
<dbReference type="InParanoid" id="A0A1Y2DFU0"/>
<keyword evidence="3" id="KW-1185">Reference proteome</keyword>
<reference evidence="2 3" key="1">
    <citation type="submission" date="2016-07" db="EMBL/GenBank/DDBJ databases">
        <title>Pervasive Adenine N6-methylation of Active Genes in Fungi.</title>
        <authorList>
            <consortium name="DOE Joint Genome Institute"/>
            <person name="Mondo S.J."/>
            <person name="Dannebaum R.O."/>
            <person name="Kuo R.C."/>
            <person name="Labutti K."/>
            <person name="Haridas S."/>
            <person name="Kuo A."/>
            <person name="Salamov A."/>
            <person name="Ahrendt S.R."/>
            <person name="Lipzen A."/>
            <person name="Sullivan W."/>
            <person name="Andreopoulos W.B."/>
            <person name="Clum A."/>
            <person name="Lindquist E."/>
            <person name="Daum C."/>
            <person name="Ramamoorthy G.K."/>
            <person name="Gryganskyi A."/>
            <person name="Culley D."/>
            <person name="Magnuson J.K."/>
            <person name="James T.Y."/>
            <person name="O'Malley M.A."/>
            <person name="Stajich J.E."/>
            <person name="Spatafora J.W."/>
            <person name="Visel A."/>
            <person name="Grigoriev I.V."/>
        </authorList>
    </citation>
    <scope>NUCLEOTIDE SEQUENCE [LARGE SCALE GENOMIC DNA]</scope>
    <source>
        <strain evidence="2 3">CBS 129021</strain>
    </source>
</reference>
<organism evidence="2 3">
    <name type="scientific">Pseudomassariella vexata</name>
    <dbReference type="NCBI Taxonomy" id="1141098"/>
    <lineage>
        <taxon>Eukaryota</taxon>
        <taxon>Fungi</taxon>
        <taxon>Dikarya</taxon>
        <taxon>Ascomycota</taxon>
        <taxon>Pezizomycotina</taxon>
        <taxon>Sordariomycetes</taxon>
        <taxon>Xylariomycetidae</taxon>
        <taxon>Amphisphaeriales</taxon>
        <taxon>Pseudomassariaceae</taxon>
        <taxon>Pseudomassariella</taxon>
    </lineage>
</organism>
<keyword evidence="1" id="KW-1133">Transmembrane helix</keyword>
<feature type="transmembrane region" description="Helical" evidence="1">
    <location>
        <begin position="48"/>
        <end position="68"/>
    </location>
</feature>
<protein>
    <submittedName>
        <fullName evidence="2">Uncharacterized protein</fullName>
    </submittedName>
</protein>
<accession>A0A1Y2DFU0</accession>
<dbReference type="Proteomes" id="UP000193689">
    <property type="component" value="Unassembled WGS sequence"/>
</dbReference>